<dbReference type="Gene3D" id="3.40.50.720">
    <property type="entry name" value="NAD(P)-binding Rossmann-like Domain"/>
    <property type="match status" value="1"/>
</dbReference>
<feature type="domain" description="Enoyl reductase (ER)" evidence="9">
    <location>
        <begin position="12"/>
        <end position="345"/>
    </location>
</feature>
<dbReference type="PANTHER" id="PTHR42940">
    <property type="entry name" value="ALCOHOL DEHYDROGENASE 1-RELATED"/>
    <property type="match status" value="1"/>
</dbReference>
<dbReference type="InterPro" id="IPR013154">
    <property type="entry name" value="ADH-like_N"/>
</dbReference>
<dbReference type="GO" id="GO:0008270">
    <property type="term" value="F:zinc ion binding"/>
    <property type="evidence" value="ECO:0007669"/>
    <property type="project" value="InterPro"/>
</dbReference>
<dbReference type="CDD" id="cd05284">
    <property type="entry name" value="arabinose_DH_like"/>
    <property type="match status" value="1"/>
</dbReference>
<keyword evidence="8" id="KW-1133">Transmembrane helix</keyword>
<organism evidence="10 11">
    <name type="scientific">Pararhodobacter aggregans</name>
    <dbReference type="NCBI Taxonomy" id="404875"/>
    <lineage>
        <taxon>Bacteria</taxon>
        <taxon>Pseudomonadati</taxon>
        <taxon>Pseudomonadota</taxon>
        <taxon>Alphaproteobacteria</taxon>
        <taxon>Rhodobacterales</taxon>
        <taxon>Paracoccaceae</taxon>
        <taxon>Pararhodobacter</taxon>
    </lineage>
</organism>
<keyword evidence="8" id="KW-0812">Transmembrane</keyword>
<comment type="similarity">
    <text evidence="2 7">Belongs to the zinc-containing alcohol dehydrogenase family.</text>
</comment>
<dbReference type="SUPFAM" id="SSF50129">
    <property type="entry name" value="GroES-like"/>
    <property type="match status" value="1"/>
</dbReference>
<dbReference type="OrthoDB" id="5295340at2"/>
<dbReference type="EMBL" id="QDDR01000001">
    <property type="protein sequence ID" value="PVE49453.1"/>
    <property type="molecule type" value="Genomic_DNA"/>
</dbReference>
<evidence type="ECO:0000256" key="5">
    <source>
        <dbReference type="ARBA" id="ARBA00022833"/>
    </source>
</evidence>
<keyword evidence="8" id="KW-0472">Membrane</keyword>
<keyword evidence="11" id="KW-1185">Reference proteome</keyword>
<evidence type="ECO:0000256" key="7">
    <source>
        <dbReference type="RuleBase" id="RU361277"/>
    </source>
</evidence>
<comment type="cofactor">
    <cofactor evidence="1 7">
        <name>Zn(2+)</name>
        <dbReference type="ChEBI" id="CHEBI:29105"/>
    </cofactor>
</comment>
<evidence type="ECO:0000259" key="9">
    <source>
        <dbReference type="SMART" id="SM00829"/>
    </source>
</evidence>
<feature type="transmembrane region" description="Helical" evidence="8">
    <location>
        <begin position="177"/>
        <end position="195"/>
    </location>
</feature>
<dbReference type="GO" id="GO:0004022">
    <property type="term" value="F:alcohol dehydrogenase (NAD+) activity"/>
    <property type="evidence" value="ECO:0007669"/>
    <property type="project" value="UniProtKB-EC"/>
</dbReference>
<dbReference type="Proteomes" id="UP000244810">
    <property type="component" value="Unassembled WGS sequence"/>
</dbReference>
<dbReference type="Pfam" id="PF00107">
    <property type="entry name" value="ADH_zinc_N"/>
    <property type="match status" value="1"/>
</dbReference>
<accession>A0A2T7UXE0</accession>
<keyword evidence="4 7" id="KW-0479">Metal-binding</keyword>
<dbReference type="PANTHER" id="PTHR42940:SF8">
    <property type="entry name" value="VACUOLAR PROTEIN SORTING-ASSOCIATED PROTEIN 11"/>
    <property type="match status" value="1"/>
</dbReference>
<dbReference type="InterPro" id="IPR013149">
    <property type="entry name" value="ADH-like_C"/>
</dbReference>
<evidence type="ECO:0000256" key="8">
    <source>
        <dbReference type="SAM" id="Phobius"/>
    </source>
</evidence>
<comment type="caution">
    <text evidence="10">The sequence shown here is derived from an EMBL/GenBank/DDBJ whole genome shotgun (WGS) entry which is preliminary data.</text>
</comment>
<dbReference type="PROSITE" id="PS00059">
    <property type="entry name" value="ADH_ZINC"/>
    <property type="match status" value="1"/>
</dbReference>
<evidence type="ECO:0000256" key="3">
    <source>
        <dbReference type="ARBA" id="ARBA00013190"/>
    </source>
</evidence>
<keyword evidence="6" id="KW-0560">Oxidoreductase</keyword>
<dbReference type="SUPFAM" id="SSF51735">
    <property type="entry name" value="NAD(P)-binding Rossmann-fold domains"/>
    <property type="match status" value="1"/>
</dbReference>
<dbReference type="AlphaFoldDB" id="A0A2T7UXE0"/>
<dbReference type="InterPro" id="IPR002328">
    <property type="entry name" value="ADH_Zn_CS"/>
</dbReference>
<gene>
    <name evidence="10" type="ORF">DDE23_03395</name>
</gene>
<evidence type="ECO:0000313" key="11">
    <source>
        <dbReference type="Proteomes" id="UP000244810"/>
    </source>
</evidence>
<sequence>MKAARLYEYDPEMNVQLKIENVAAPTITGPNEVIVKVGAAGLCRTDLHIIEGVWREIMDTHGNLLPYIMGHENAGWVEDVGSAVTSVKPGDAVICHPHRSCGICLNCRYGHDMYCDHGLFPGLGLDGGFAEYFKTNESSVIKLNTGITPLSVAPMADAGITAYRAAKKAAKLLRPGAYVLLLGIGGLGHIALQVLKHMSGARVIAVDREPGAQVLARELGADFVLDGGPDLLTQVADITGGGAHVVIDFVGEHGTENLCWQMLRQGGDLIMVGYGGTIQVPTLDLVSREIRIGGSLVGDYTELVELMEMNADGKVMMHQTEYKLDDINTAISDFKNRKFTGRGVIVP</sequence>
<dbReference type="Pfam" id="PF08240">
    <property type="entry name" value="ADH_N"/>
    <property type="match status" value="1"/>
</dbReference>
<evidence type="ECO:0000256" key="4">
    <source>
        <dbReference type="ARBA" id="ARBA00022723"/>
    </source>
</evidence>
<proteinExistence type="inferred from homology"/>
<evidence type="ECO:0000256" key="1">
    <source>
        <dbReference type="ARBA" id="ARBA00001947"/>
    </source>
</evidence>
<dbReference type="SMART" id="SM00829">
    <property type="entry name" value="PKS_ER"/>
    <property type="match status" value="1"/>
</dbReference>
<name>A0A2T7UXE0_9RHOB</name>
<reference evidence="10 11" key="1">
    <citation type="journal article" date="2011" name="Syst. Appl. Microbiol.">
        <title>Defluviimonas denitrificans gen. nov., sp. nov., and Pararhodobacter aggregans gen. nov., sp. nov., non-phototrophic Rhodobacteraceae from the biofilter of a marine aquaculture.</title>
        <authorList>
            <person name="Foesel B.U."/>
            <person name="Drake H.L."/>
            <person name="Schramm A."/>
        </authorList>
    </citation>
    <scope>NUCLEOTIDE SEQUENCE [LARGE SCALE GENOMIC DNA]</scope>
    <source>
        <strain evidence="10 11">D1-19</strain>
    </source>
</reference>
<dbReference type="RefSeq" id="WP_107749957.1">
    <property type="nucleotide sequence ID" value="NZ_QBKF01000001.1"/>
</dbReference>
<keyword evidence="5 7" id="KW-0862">Zinc</keyword>
<evidence type="ECO:0000256" key="2">
    <source>
        <dbReference type="ARBA" id="ARBA00008072"/>
    </source>
</evidence>
<dbReference type="Gene3D" id="3.90.180.10">
    <property type="entry name" value="Medium-chain alcohol dehydrogenases, catalytic domain"/>
    <property type="match status" value="1"/>
</dbReference>
<dbReference type="InterPro" id="IPR020843">
    <property type="entry name" value="ER"/>
</dbReference>
<evidence type="ECO:0000256" key="6">
    <source>
        <dbReference type="ARBA" id="ARBA00023002"/>
    </source>
</evidence>
<dbReference type="InterPro" id="IPR011032">
    <property type="entry name" value="GroES-like_sf"/>
</dbReference>
<evidence type="ECO:0000313" key="10">
    <source>
        <dbReference type="EMBL" id="PVE49453.1"/>
    </source>
</evidence>
<dbReference type="InterPro" id="IPR036291">
    <property type="entry name" value="NAD(P)-bd_dom_sf"/>
</dbReference>
<dbReference type="EC" id="1.1.1.1" evidence="3"/>
<protein>
    <recommendedName>
        <fullName evidence="3">alcohol dehydrogenase</fullName>
        <ecNumber evidence="3">1.1.1.1</ecNumber>
    </recommendedName>
</protein>